<reference evidence="2 3" key="1">
    <citation type="journal article" date="2020" name="Cell">
        <title>Large-Scale Comparative Analyses of Tick Genomes Elucidate Their Genetic Diversity and Vector Capacities.</title>
        <authorList>
            <consortium name="Tick Genome and Microbiome Consortium (TIGMIC)"/>
            <person name="Jia N."/>
            <person name="Wang J."/>
            <person name="Shi W."/>
            <person name="Du L."/>
            <person name="Sun Y."/>
            <person name="Zhan W."/>
            <person name="Jiang J.F."/>
            <person name="Wang Q."/>
            <person name="Zhang B."/>
            <person name="Ji P."/>
            <person name="Bell-Sakyi L."/>
            <person name="Cui X.M."/>
            <person name="Yuan T.T."/>
            <person name="Jiang B.G."/>
            <person name="Yang W.F."/>
            <person name="Lam T.T."/>
            <person name="Chang Q.C."/>
            <person name="Ding S.J."/>
            <person name="Wang X.J."/>
            <person name="Zhu J.G."/>
            <person name="Ruan X.D."/>
            <person name="Zhao L."/>
            <person name="Wei J.T."/>
            <person name="Ye R.Z."/>
            <person name="Que T.C."/>
            <person name="Du C.H."/>
            <person name="Zhou Y.H."/>
            <person name="Cheng J.X."/>
            <person name="Dai P.F."/>
            <person name="Guo W.B."/>
            <person name="Han X.H."/>
            <person name="Huang E.J."/>
            <person name="Li L.F."/>
            <person name="Wei W."/>
            <person name="Gao Y.C."/>
            <person name="Liu J.Z."/>
            <person name="Shao H.Z."/>
            <person name="Wang X."/>
            <person name="Wang C.C."/>
            <person name="Yang T.C."/>
            <person name="Huo Q.B."/>
            <person name="Li W."/>
            <person name="Chen H.Y."/>
            <person name="Chen S.E."/>
            <person name="Zhou L.G."/>
            <person name="Ni X.B."/>
            <person name="Tian J.H."/>
            <person name="Sheng Y."/>
            <person name="Liu T."/>
            <person name="Pan Y.S."/>
            <person name="Xia L.Y."/>
            <person name="Li J."/>
            <person name="Zhao F."/>
            <person name="Cao W.C."/>
        </authorList>
    </citation>
    <scope>NUCLEOTIDE SEQUENCE [LARGE SCALE GENOMIC DNA]</scope>
    <source>
        <strain evidence="2">HaeL-2018</strain>
    </source>
</reference>
<dbReference type="EMBL" id="JABSTR010000004">
    <property type="protein sequence ID" value="KAH9367203.1"/>
    <property type="molecule type" value="Genomic_DNA"/>
</dbReference>
<organism evidence="2 3">
    <name type="scientific">Haemaphysalis longicornis</name>
    <name type="common">Bush tick</name>
    <dbReference type="NCBI Taxonomy" id="44386"/>
    <lineage>
        <taxon>Eukaryota</taxon>
        <taxon>Metazoa</taxon>
        <taxon>Ecdysozoa</taxon>
        <taxon>Arthropoda</taxon>
        <taxon>Chelicerata</taxon>
        <taxon>Arachnida</taxon>
        <taxon>Acari</taxon>
        <taxon>Parasitiformes</taxon>
        <taxon>Ixodida</taxon>
        <taxon>Ixodoidea</taxon>
        <taxon>Ixodidae</taxon>
        <taxon>Haemaphysalinae</taxon>
        <taxon>Haemaphysalis</taxon>
    </lineage>
</organism>
<dbReference type="Gene3D" id="1.10.4020.10">
    <property type="entry name" value="DNA breaking-rejoining enzymes"/>
    <property type="match status" value="1"/>
</dbReference>
<dbReference type="OrthoDB" id="6512527at2759"/>
<dbReference type="PANTHER" id="PTHR46888">
    <property type="entry name" value="ZINC KNUCKLE DOMAINCONTAINING PROTEIN-RELATED"/>
    <property type="match status" value="1"/>
</dbReference>
<accession>A0A9J6FWP5</accession>
<keyword evidence="3" id="KW-1185">Reference proteome</keyword>
<dbReference type="OMA" id="FEESHHD"/>
<feature type="region of interest" description="Disordered" evidence="1">
    <location>
        <begin position="1"/>
        <end position="42"/>
    </location>
</feature>
<gene>
    <name evidence="2" type="ORF">HPB48_022966</name>
</gene>
<dbReference type="AlphaFoldDB" id="A0A9J6FWP5"/>
<evidence type="ECO:0000313" key="2">
    <source>
        <dbReference type="EMBL" id="KAH9367203.1"/>
    </source>
</evidence>
<evidence type="ECO:0000256" key="1">
    <source>
        <dbReference type="SAM" id="MobiDB-lite"/>
    </source>
</evidence>
<name>A0A9J6FWP5_HAELO</name>
<dbReference type="PANTHER" id="PTHR46888:SF1">
    <property type="entry name" value="RIBONUCLEASE H"/>
    <property type="match status" value="1"/>
</dbReference>
<protein>
    <submittedName>
        <fullName evidence="2">Uncharacterized protein</fullName>
    </submittedName>
</protein>
<dbReference type="InterPro" id="IPR038269">
    <property type="entry name" value="SCAN_sf"/>
</dbReference>
<sequence length="296" mass="33502">MVATTRAGSEKAGANRRMDDENSGGASNTENPRDAVVTDEDNAVTLQQTADNAAVARETTTPAPADVQQLTIKVLELQLELERLKQRGSGERECDGRFKLGRYAEEMRAVLAPMPDSDDLVPAWFRSAENMLNNRVIPDDARGPIIVPFLNERCRMLIANKPGSGVLSFEEVRDYVLAELKLTPDEYRRRFYACRKGTETWGQFVTKLETTLDYYLRSRKIKTIDELKELLVADRAKTLMSEQVRTYVLQQETGDWLRPKDAARLAEKYEDSKLGHHLPNQNPEVGEKKGVRSRKT</sequence>
<dbReference type="Proteomes" id="UP000821853">
    <property type="component" value="Chromosome 2"/>
</dbReference>
<comment type="caution">
    <text evidence="2">The sequence shown here is derived from an EMBL/GenBank/DDBJ whole genome shotgun (WGS) entry which is preliminary data.</text>
</comment>
<dbReference type="SUPFAM" id="SSF47353">
    <property type="entry name" value="Retrovirus capsid dimerization domain-like"/>
    <property type="match status" value="1"/>
</dbReference>
<proteinExistence type="predicted"/>
<dbReference type="VEuPathDB" id="VectorBase:HLOH_051355"/>
<evidence type="ECO:0000313" key="3">
    <source>
        <dbReference type="Proteomes" id="UP000821853"/>
    </source>
</evidence>
<feature type="region of interest" description="Disordered" evidence="1">
    <location>
        <begin position="268"/>
        <end position="296"/>
    </location>
</feature>